<dbReference type="AlphaFoldDB" id="A0A9Y2NID1"/>
<name>A0A9Y2NID1_9PSEU</name>
<dbReference type="KEGG" id="amog:QRX60_42270"/>
<evidence type="ECO:0000256" key="2">
    <source>
        <dbReference type="SAM" id="Phobius"/>
    </source>
</evidence>
<dbReference type="EMBL" id="CP127295">
    <property type="protein sequence ID" value="WIY00618.1"/>
    <property type="molecule type" value="Genomic_DNA"/>
</dbReference>
<keyword evidence="4" id="KW-1185">Reference proteome</keyword>
<proteinExistence type="predicted"/>
<feature type="compositionally biased region" description="Low complexity" evidence="1">
    <location>
        <begin position="82"/>
        <end position="93"/>
    </location>
</feature>
<keyword evidence="2" id="KW-1133">Transmembrane helix</keyword>
<evidence type="ECO:0000313" key="4">
    <source>
        <dbReference type="Proteomes" id="UP001239397"/>
    </source>
</evidence>
<dbReference type="RefSeq" id="WP_285997080.1">
    <property type="nucleotide sequence ID" value="NZ_CP127295.1"/>
</dbReference>
<feature type="compositionally biased region" description="Basic and acidic residues" evidence="1">
    <location>
        <begin position="66"/>
        <end position="81"/>
    </location>
</feature>
<keyword evidence="2" id="KW-0812">Transmembrane</keyword>
<protein>
    <submittedName>
        <fullName evidence="3">Uncharacterized protein</fullName>
    </submittedName>
</protein>
<evidence type="ECO:0000313" key="3">
    <source>
        <dbReference type="EMBL" id="WIY00618.1"/>
    </source>
</evidence>
<accession>A0A9Y2NID1</accession>
<keyword evidence="2" id="KW-0472">Membrane</keyword>
<feature type="region of interest" description="Disordered" evidence="1">
    <location>
        <begin position="60"/>
        <end position="145"/>
    </location>
</feature>
<sequence>MSPREGPSRPKFGRIDPFCLMAVLPVLLVAGIIGSLVNVALGLGCAVFAGLIVLFDSWANRPSRAPAREPEPDPEPRERAPRPAAARPPARRTGPPPSRAQAPRGQAPWAQTPRTQTPRAQAPRAQAPRPQAPRARPAPREAPYH</sequence>
<gene>
    <name evidence="3" type="ORF">QRX60_42270</name>
</gene>
<dbReference type="Proteomes" id="UP001239397">
    <property type="component" value="Chromosome"/>
</dbReference>
<evidence type="ECO:0000256" key="1">
    <source>
        <dbReference type="SAM" id="MobiDB-lite"/>
    </source>
</evidence>
<organism evidence="3 4">
    <name type="scientific">Amycolatopsis mongoliensis</name>
    <dbReference type="NCBI Taxonomy" id="715475"/>
    <lineage>
        <taxon>Bacteria</taxon>
        <taxon>Bacillati</taxon>
        <taxon>Actinomycetota</taxon>
        <taxon>Actinomycetes</taxon>
        <taxon>Pseudonocardiales</taxon>
        <taxon>Pseudonocardiaceae</taxon>
        <taxon>Amycolatopsis</taxon>
    </lineage>
</organism>
<feature type="compositionally biased region" description="Low complexity" evidence="1">
    <location>
        <begin position="110"/>
        <end position="135"/>
    </location>
</feature>
<reference evidence="3 4" key="1">
    <citation type="submission" date="2023-06" db="EMBL/GenBank/DDBJ databases">
        <authorList>
            <person name="Oyuntsetseg B."/>
            <person name="Kim S.B."/>
        </authorList>
    </citation>
    <scope>NUCLEOTIDE SEQUENCE [LARGE SCALE GENOMIC DNA]</scope>
    <source>
        <strain evidence="3 4">4-36</strain>
    </source>
</reference>
<feature type="transmembrane region" description="Helical" evidence="2">
    <location>
        <begin position="39"/>
        <end position="59"/>
    </location>
</feature>